<reference evidence="5 6" key="1">
    <citation type="submission" date="2016-09" db="EMBL/GenBank/DDBJ databases">
        <title>The complete genome sequences of Rhizobium gallicum, symbiovars gallicum and phaseoli, symbionts associated to common bean (Phaseolus vulgaris).</title>
        <authorList>
            <person name="Bustos P."/>
            <person name="Santamaria R.I."/>
            <person name="Perez-Carrascal O.M."/>
            <person name="Juarez S."/>
            <person name="Lozano L."/>
            <person name="Martinez-Flores I."/>
            <person name="Martinez-Romero E."/>
            <person name="Cevallos M."/>
            <person name="Romero D."/>
            <person name="Davila G."/>
            <person name="Gonzalez V."/>
        </authorList>
    </citation>
    <scope>NUCLEOTIDE SEQUENCE [LARGE SCALE GENOMIC DNA]</scope>
    <source>
        <strain evidence="5 6">8C-3</strain>
    </source>
</reference>
<dbReference type="InterPro" id="IPR006433">
    <property type="entry name" value="Prohead_protease"/>
</dbReference>
<feature type="domain" description="Prohead serine protease" evidence="4">
    <location>
        <begin position="12"/>
        <end position="156"/>
    </location>
</feature>
<dbReference type="EMBL" id="CP017241">
    <property type="protein sequence ID" value="APO75116.1"/>
    <property type="molecule type" value="Genomic_DNA"/>
</dbReference>
<evidence type="ECO:0000313" key="5">
    <source>
        <dbReference type="EMBL" id="APO75116.1"/>
    </source>
</evidence>
<dbReference type="InterPro" id="IPR054613">
    <property type="entry name" value="Peptidase_S78_dom"/>
</dbReference>
<dbReference type="Pfam" id="PF04586">
    <property type="entry name" value="Peptidase_S78"/>
    <property type="match status" value="1"/>
</dbReference>
<keyword evidence="1" id="KW-1188">Viral release from host cell</keyword>
<organism evidence="5 6">
    <name type="scientific">Rhizobium etli 8C-3</name>
    <dbReference type="NCBI Taxonomy" id="538025"/>
    <lineage>
        <taxon>Bacteria</taxon>
        <taxon>Pseudomonadati</taxon>
        <taxon>Pseudomonadota</taxon>
        <taxon>Alphaproteobacteria</taxon>
        <taxon>Hyphomicrobiales</taxon>
        <taxon>Rhizobiaceae</taxon>
        <taxon>Rhizobium/Agrobacterium group</taxon>
        <taxon>Rhizobium</taxon>
    </lineage>
</organism>
<keyword evidence="2" id="KW-0645">Protease</keyword>
<dbReference type="GO" id="GO:0006508">
    <property type="term" value="P:proteolysis"/>
    <property type="evidence" value="ECO:0007669"/>
    <property type="project" value="UniProtKB-KW"/>
</dbReference>
<evidence type="ECO:0000259" key="4">
    <source>
        <dbReference type="Pfam" id="PF04586"/>
    </source>
</evidence>
<dbReference type="GO" id="GO:0008233">
    <property type="term" value="F:peptidase activity"/>
    <property type="evidence" value="ECO:0007669"/>
    <property type="project" value="UniProtKB-KW"/>
</dbReference>
<gene>
    <name evidence="5" type="ORF">AM571_CH02307</name>
</gene>
<sequence length="180" mass="19497">MIEKRIATEVRAEGRKLTGYAATFGTETRILDFNETIAPGAFAASLRGQPDILALVDHDTGKVLARTASGTLQLSEDARGLKFSIDVPDTSLGRDILAMAARSDLGGMSFGFTVPEGGDEWRGDKRTLRNVVLHEISVVQSFPAYGGTSIQARARQQRTDTDRRLAILELEASHVAIPQN</sequence>
<dbReference type="RefSeq" id="WP_237358476.1">
    <property type="nucleotide sequence ID" value="NZ_CP017241.1"/>
</dbReference>
<evidence type="ECO:0000256" key="1">
    <source>
        <dbReference type="ARBA" id="ARBA00022612"/>
    </source>
</evidence>
<name>A0A1L5P4R1_RHIET</name>
<evidence type="ECO:0000313" key="6">
    <source>
        <dbReference type="Proteomes" id="UP000185109"/>
    </source>
</evidence>
<dbReference type="NCBIfam" id="TIGR01543">
    <property type="entry name" value="proheadase_HK97"/>
    <property type="match status" value="1"/>
</dbReference>
<evidence type="ECO:0000256" key="2">
    <source>
        <dbReference type="ARBA" id="ARBA00022670"/>
    </source>
</evidence>
<dbReference type="Proteomes" id="UP000185109">
    <property type="component" value="Chromosome"/>
</dbReference>
<evidence type="ECO:0000256" key="3">
    <source>
        <dbReference type="ARBA" id="ARBA00022801"/>
    </source>
</evidence>
<accession>A0A1L5P4R1</accession>
<proteinExistence type="predicted"/>
<protein>
    <submittedName>
        <fullName evidence="5">HK97 family prohead peptidase protein</fullName>
    </submittedName>
</protein>
<dbReference type="AlphaFoldDB" id="A0A1L5P4R1"/>
<keyword evidence="3" id="KW-0378">Hydrolase</keyword>